<organism evidence="2 3">
    <name type="scientific">Burkholderia pseudomultivorans</name>
    <dbReference type="NCBI Taxonomy" id="1207504"/>
    <lineage>
        <taxon>Bacteria</taxon>
        <taxon>Pseudomonadati</taxon>
        <taxon>Pseudomonadota</taxon>
        <taxon>Betaproteobacteria</taxon>
        <taxon>Burkholderiales</taxon>
        <taxon>Burkholderiaceae</taxon>
        <taxon>Burkholderia</taxon>
        <taxon>Burkholderia cepacia complex</taxon>
    </lineage>
</organism>
<evidence type="ECO:0000256" key="1">
    <source>
        <dbReference type="SAM" id="MobiDB-lite"/>
    </source>
</evidence>
<dbReference type="EMBL" id="LPJX01000029">
    <property type="protein sequence ID" value="KWF67598.1"/>
    <property type="molecule type" value="Genomic_DNA"/>
</dbReference>
<proteinExistence type="predicted"/>
<evidence type="ECO:0000313" key="2">
    <source>
        <dbReference type="EMBL" id="KWF67598.1"/>
    </source>
</evidence>
<reference evidence="2 3" key="1">
    <citation type="submission" date="2015-11" db="EMBL/GenBank/DDBJ databases">
        <title>Expanding the genomic diversity of Burkholderia species for the development of highly accurate diagnostics.</title>
        <authorList>
            <person name="Sahl J."/>
            <person name="Keim P."/>
            <person name="Wagner D."/>
        </authorList>
    </citation>
    <scope>NUCLEOTIDE SEQUENCE [LARGE SCALE GENOMIC DNA]</scope>
    <source>
        <strain evidence="2 3">MSMB574WGS</strain>
    </source>
</reference>
<name>A0A132F248_9BURK</name>
<dbReference type="AlphaFoldDB" id="A0A132F248"/>
<protein>
    <submittedName>
        <fullName evidence="2">Uncharacterized protein</fullName>
    </submittedName>
</protein>
<gene>
    <name evidence="2" type="ORF">WT57_16055</name>
</gene>
<feature type="region of interest" description="Disordered" evidence="1">
    <location>
        <begin position="1"/>
        <end position="24"/>
    </location>
</feature>
<evidence type="ECO:0000313" key="3">
    <source>
        <dbReference type="Proteomes" id="UP000061512"/>
    </source>
</evidence>
<dbReference type="Proteomes" id="UP000061512">
    <property type="component" value="Unassembled WGS sequence"/>
</dbReference>
<comment type="caution">
    <text evidence="2">The sequence shown here is derived from an EMBL/GenBank/DDBJ whole genome shotgun (WGS) entry which is preliminary data.</text>
</comment>
<accession>A0A132F248</accession>
<sequence length="67" mass="7455">MHRFATPPGDGRDAGRRVHRPRRALPAIRIANPEFRIGAGRCRICAHEIDAKDTFGSLDARLRSPPP</sequence>